<proteinExistence type="predicted"/>
<keyword evidence="2" id="KW-1185">Reference proteome</keyword>
<evidence type="ECO:0000313" key="1">
    <source>
        <dbReference type="EMBL" id="BAS26674.1"/>
    </source>
</evidence>
<name>A0A0K2SIN1_LIMPI</name>
<organism evidence="1 2">
    <name type="scientific">Limnochorda pilosa</name>
    <dbReference type="NCBI Taxonomy" id="1555112"/>
    <lineage>
        <taxon>Bacteria</taxon>
        <taxon>Bacillati</taxon>
        <taxon>Bacillota</taxon>
        <taxon>Limnochordia</taxon>
        <taxon>Limnochordales</taxon>
        <taxon>Limnochordaceae</taxon>
        <taxon>Limnochorda</taxon>
    </lineage>
</organism>
<accession>A0A0K2SIN1</accession>
<dbReference type="AlphaFoldDB" id="A0A0K2SIN1"/>
<reference evidence="2" key="2">
    <citation type="journal article" date="2016" name="Int. J. Syst. Evol. Microbiol.">
        <title>Complete genome sequence and cell structure of Limnochorda pilosa, a Gram-negative spore-former within the phylum Firmicutes.</title>
        <authorList>
            <person name="Watanabe M."/>
            <person name="Kojima H."/>
            <person name="Fukui M."/>
        </authorList>
    </citation>
    <scope>NUCLEOTIDE SEQUENCE [LARGE SCALE GENOMIC DNA]</scope>
    <source>
        <strain evidence="2">HC45</strain>
    </source>
</reference>
<dbReference type="EMBL" id="AP014924">
    <property type="protein sequence ID" value="BAS26674.1"/>
    <property type="molecule type" value="Genomic_DNA"/>
</dbReference>
<gene>
    <name evidence="1" type="ORF">LIP_0817</name>
</gene>
<dbReference type="Proteomes" id="UP000065807">
    <property type="component" value="Chromosome"/>
</dbReference>
<reference evidence="2" key="1">
    <citation type="submission" date="2015-07" db="EMBL/GenBank/DDBJ databases">
        <title>Complete genome sequence and phylogenetic analysis of Limnochorda pilosa.</title>
        <authorList>
            <person name="Watanabe M."/>
            <person name="Kojima H."/>
            <person name="Fukui M."/>
        </authorList>
    </citation>
    <scope>NUCLEOTIDE SEQUENCE [LARGE SCALE GENOMIC DNA]</scope>
    <source>
        <strain evidence="2">HC45</strain>
    </source>
</reference>
<evidence type="ECO:0000313" key="2">
    <source>
        <dbReference type="Proteomes" id="UP000065807"/>
    </source>
</evidence>
<protein>
    <submittedName>
        <fullName evidence="1">Uncharacterized protein</fullName>
    </submittedName>
</protein>
<dbReference type="KEGG" id="lpil:LIP_0817"/>
<sequence length="66" mass="7203">MGVGSPGEEVARFVEEAVGPCLPRRSPRAWCYFPYTNPGSQVASWGTKMTTISPTTWIARKGSADR</sequence>